<dbReference type="InterPro" id="IPR036047">
    <property type="entry name" value="F-box-like_dom_sf"/>
</dbReference>
<dbReference type="Proteomes" id="UP000095767">
    <property type="component" value="Unassembled WGS sequence"/>
</dbReference>
<dbReference type="InterPro" id="IPR000877">
    <property type="entry name" value="Prot_inh_BBI"/>
</dbReference>
<feature type="region of interest" description="Disordered" evidence="5">
    <location>
        <begin position="120"/>
        <end position="180"/>
    </location>
</feature>
<evidence type="ECO:0000313" key="8">
    <source>
        <dbReference type="EMBL" id="OEL14533.1"/>
    </source>
</evidence>
<comment type="similarity">
    <text evidence="1">Belongs to the Bowman-Birk serine protease inhibitor family.</text>
</comment>
<feature type="compositionally biased region" description="Low complexity" evidence="5">
    <location>
        <begin position="132"/>
        <end position="146"/>
    </location>
</feature>
<dbReference type="SUPFAM" id="SSF57247">
    <property type="entry name" value="Bowman-Birk inhibitor, BBI"/>
    <property type="match status" value="1"/>
</dbReference>
<dbReference type="CDD" id="cd00023">
    <property type="entry name" value="BBI"/>
    <property type="match status" value="1"/>
</dbReference>
<dbReference type="PANTHER" id="PTHR33479">
    <property type="entry name" value="BOWMAN-BIRK TYPE BRAN TRYPSIN INHIBITOR"/>
    <property type="match status" value="1"/>
</dbReference>
<keyword evidence="9" id="KW-1185">Reference proteome</keyword>
<sequence length="210" mass="21595">MRKTLTVTSALLLIAALLGLAVGAGLSANNITIRLPSGGAGGEAADDISWDVPPWKCCDVPACTSRDIPPSCFCADLVDSCDGCKDCVAAAGSRYMCADMYRTYPPPACTERLERPWRAATTPDAPSPAPPSATATTPWRSAPPRAGSASRWTAPTLPATAASTPTPARRGPASMENAASVPTLPDDVLATVLGRLPARSLAASRCVCQA</sequence>
<evidence type="ECO:0000256" key="3">
    <source>
        <dbReference type="ARBA" id="ARBA00022900"/>
    </source>
</evidence>
<evidence type="ECO:0000256" key="5">
    <source>
        <dbReference type="SAM" id="MobiDB-lite"/>
    </source>
</evidence>
<dbReference type="PANTHER" id="PTHR33479:SF22">
    <property type="entry name" value="BOWMAN-BIRK TYPE BRAN TRYPSIN INHIBITOR"/>
    <property type="match status" value="1"/>
</dbReference>
<dbReference type="GO" id="GO:0004867">
    <property type="term" value="F:serine-type endopeptidase inhibitor activity"/>
    <property type="evidence" value="ECO:0007669"/>
    <property type="project" value="UniProtKB-KW"/>
</dbReference>
<gene>
    <name evidence="8" type="ORF">BAE44_0024443</name>
</gene>
<dbReference type="AlphaFoldDB" id="A0A1E5UNT8"/>
<feature type="signal peptide" evidence="6">
    <location>
        <begin position="1"/>
        <end position="23"/>
    </location>
</feature>
<feature type="compositionally biased region" description="Low complexity" evidence="5">
    <location>
        <begin position="153"/>
        <end position="173"/>
    </location>
</feature>
<dbReference type="Gene3D" id="2.10.69.10">
    <property type="entry name" value="Cysteine Protease (Bromelain) Inhibitor, subunit H"/>
    <property type="match status" value="1"/>
</dbReference>
<accession>A0A1E5UNT8</accession>
<dbReference type="Pfam" id="PF00646">
    <property type="entry name" value="F-box"/>
    <property type="match status" value="1"/>
</dbReference>
<protein>
    <recommendedName>
        <fullName evidence="7">Bowman-Birk serine protease inhibitors family domain-containing protein</fullName>
    </recommendedName>
</protein>
<dbReference type="InterPro" id="IPR035995">
    <property type="entry name" value="Bowman-Birk_prot_inh"/>
</dbReference>
<reference evidence="8 9" key="1">
    <citation type="submission" date="2016-09" db="EMBL/GenBank/DDBJ databases">
        <title>The draft genome of Dichanthelium oligosanthes: A C3 panicoid grass species.</title>
        <authorList>
            <person name="Studer A.J."/>
            <person name="Schnable J.C."/>
            <person name="Brutnell T.P."/>
        </authorList>
    </citation>
    <scope>NUCLEOTIDE SEQUENCE [LARGE SCALE GENOMIC DNA]</scope>
    <source>
        <strain evidence="9">cv. Kellogg 1175</strain>
        <tissue evidence="8">Leaf</tissue>
    </source>
</reference>
<evidence type="ECO:0000256" key="4">
    <source>
        <dbReference type="ARBA" id="ARBA00023157"/>
    </source>
</evidence>
<evidence type="ECO:0000256" key="2">
    <source>
        <dbReference type="ARBA" id="ARBA00022690"/>
    </source>
</evidence>
<comment type="caution">
    <text evidence="8">The sequence shown here is derived from an EMBL/GenBank/DDBJ whole genome shotgun (WGS) entry which is preliminary data.</text>
</comment>
<evidence type="ECO:0000256" key="1">
    <source>
        <dbReference type="ARBA" id="ARBA00008506"/>
    </source>
</evidence>
<dbReference type="InterPro" id="IPR001810">
    <property type="entry name" value="F-box_dom"/>
</dbReference>
<keyword evidence="4" id="KW-1015">Disulfide bond</keyword>
<feature type="chain" id="PRO_5009187183" description="Bowman-Birk serine protease inhibitors family domain-containing protein" evidence="6">
    <location>
        <begin position="24"/>
        <end position="210"/>
    </location>
</feature>
<dbReference type="GO" id="GO:0005576">
    <property type="term" value="C:extracellular region"/>
    <property type="evidence" value="ECO:0007669"/>
    <property type="project" value="InterPro"/>
</dbReference>
<dbReference type="SMART" id="SM00269">
    <property type="entry name" value="BowB"/>
    <property type="match status" value="1"/>
</dbReference>
<evidence type="ECO:0000256" key="6">
    <source>
        <dbReference type="SAM" id="SignalP"/>
    </source>
</evidence>
<keyword evidence="6" id="KW-0732">Signal</keyword>
<evidence type="ECO:0000259" key="7">
    <source>
        <dbReference type="SMART" id="SM00269"/>
    </source>
</evidence>
<feature type="domain" description="Bowman-Birk serine protease inhibitors family" evidence="7">
    <location>
        <begin position="57"/>
        <end position="109"/>
    </location>
</feature>
<organism evidence="8 9">
    <name type="scientific">Dichanthelium oligosanthes</name>
    <dbReference type="NCBI Taxonomy" id="888268"/>
    <lineage>
        <taxon>Eukaryota</taxon>
        <taxon>Viridiplantae</taxon>
        <taxon>Streptophyta</taxon>
        <taxon>Embryophyta</taxon>
        <taxon>Tracheophyta</taxon>
        <taxon>Spermatophyta</taxon>
        <taxon>Magnoliopsida</taxon>
        <taxon>Liliopsida</taxon>
        <taxon>Poales</taxon>
        <taxon>Poaceae</taxon>
        <taxon>PACMAD clade</taxon>
        <taxon>Panicoideae</taxon>
        <taxon>Panicodae</taxon>
        <taxon>Paniceae</taxon>
        <taxon>Dichantheliinae</taxon>
        <taxon>Dichanthelium</taxon>
    </lineage>
</organism>
<keyword evidence="2" id="KW-0646">Protease inhibitor</keyword>
<dbReference type="EMBL" id="LWDX02069699">
    <property type="protein sequence ID" value="OEL14533.1"/>
    <property type="molecule type" value="Genomic_DNA"/>
</dbReference>
<evidence type="ECO:0000313" key="9">
    <source>
        <dbReference type="Proteomes" id="UP000095767"/>
    </source>
</evidence>
<name>A0A1E5UNT8_9POAL</name>
<keyword evidence="3" id="KW-0722">Serine protease inhibitor</keyword>
<dbReference type="SUPFAM" id="SSF81383">
    <property type="entry name" value="F-box domain"/>
    <property type="match status" value="1"/>
</dbReference>
<proteinExistence type="inferred from homology"/>